<evidence type="ECO:0000256" key="7">
    <source>
        <dbReference type="RuleBase" id="RU363032"/>
    </source>
</evidence>
<evidence type="ECO:0000256" key="5">
    <source>
        <dbReference type="ARBA" id="ARBA00022989"/>
    </source>
</evidence>
<evidence type="ECO:0000256" key="4">
    <source>
        <dbReference type="ARBA" id="ARBA00022692"/>
    </source>
</evidence>
<evidence type="ECO:0000256" key="3">
    <source>
        <dbReference type="ARBA" id="ARBA00022475"/>
    </source>
</evidence>
<comment type="caution">
    <text evidence="9">The sequence shown here is derived from an EMBL/GenBank/DDBJ whole genome shotgun (WGS) entry which is preliminary data.</text>
</comment>
<sequence>MAKRTLRSSKWTPASVALVAVMLAVSFFYLYPFLWPVFSSFKTSNEMYTSGFSLWPHHWTAENYERAWTTANFSRYLINSIFYSTASTAITVVSAALAGYTLARYTFPGSRTMSLLILAFLFMPTATSILPIFDLIQTIGLLNSIWGIVLVLTSGVGFSTLLFRGYFAAIPQELFDAAAIDGAGFLRTFRLIFPLAKPIIATTAILGFTSSWQEYFVPLIFTLGNPELRTVSVGLRAFTQQYSVDLSGFAAAVTLSVIPIVLVFIFFQRYFIEGLAGAVKD</sequence>
<dbReference type="InterPro" id="IPR035906">
    <property type="entry name" value="MetI-like_sf"/>
</dbReference>
<proteinExistence type="inferred from homology"/>
<feature type="domain" description="ABC transmembrane type-1" evidence="8">
    <location>
        <begin position="77"/>
        <end position="268"/>
    </location>
</feature>
<evidence type="ECO:0000313" key="10">
    <source>
        <dbReference type="Proteomes" id="UP000295124"/>
    </source>
</evidence>
<dbReference type="PROSITE" id="PS50928">
    <property type="entry name" value="ABC_TM1"/>
    <property type="match status" value="1"/>
</dbReference>
<dbReference type="Pfam" id="PF00528">
    <property type="entry name" value="BPD_transp_1"/>
    <property type="match status" value="1"/>
</dbReference>
<keyword evidence="2 7" id="KW-0813">Transport</keyword>
<dbReference type="GO" id="GO:0005886">
    <property type="term" value="C:plasma membrane"/>
    <property type="evidence" value="ECO:0007669"/>
    <property type="project" value="UniProtKB-SubCell"/>
</dbReference>
<comment type="similarity">
    <text evidence="7">Belongs to the binding-protein-dependent transport system permease family.</text>
</comment>
<feature type="transmembrane region" description="Helical" evidence="7">
    <location>
        <begin position="12"/>
        <end position="31"/>
    </location>
</feature>
<accession>A0A4R4ZJC3</accession>
<dbReference type="CDD" id="cd06261">
    <property type="entry name" value="TM_PBP2"/>
    <property type="match status" value="1"/>
</dbReference>
<dbReference type="EMBL" id="SMKX01000044">
    <property type="protein sequence ID" value="TDD58848.1"/>
    <property type="molecule type" value="Genomic_DNA"/>
</dbReference>
<feature type="transmembrane region" description="Helical" evidence="7">
    <location>
        <begin position="81"/>
        <end position="103"/>
    </location>
</feature>
<feature type="transmembrane region" description="Helical" evidence="7">
    <location>
        <begin position="188"/>
        <end position="209"/>
    </location>
</feature>
<comment type="subcellular location">
    <subcellularLocation>
        <location evidence="1 7">Cell membrane</location>
        <topology evidence="1 7">Multi-pass membrane protein</topology>
    </subcellularLocation>
</comment>
<dbReference type="RefSeq" id="WP_132168561.1">
    <property type="nucleotide sequence ID" value="NZ_SMKX01000044.1"/>
</dbReference>
<dbReference type="Gene3D" id="1.10.3720.10">
    <property type="entry name" value="MetI-like"/>
    <property type="match status" value="1"/>
</dbReference>
<keyword evidence="4 7" id="KW-0812">Transmembrane</keyword>
<keyword evidence="10" id="KW-1185">Reference proteome</keyword>
<organism evidence="9 10">
    <name type="scientific">Kribbella antibiotica</name>
    <dbReference type="NCBI Taxonomy" id="190195"/>
    <lineage>
        <taxon>Bacteria</taxon>
        <taxon>Bacillati</taxon>
        <taxon>Actinomycetota</taxon>
        <taxon>Actinomycetes</taxon>
        <taxon>Propionibacteriales</taxon>
        <taxon>Kribbellaceae</taxon>
        <taxon>Kribbella</taxon>
    </lineage>
</organism>
<dbReference type="SUPFAM" id="SSF161098">
    <property type="entry name" value="MetI-like"/>
    <property type="match status" value="1"/>
</dbReference>
<keyword evidence="6 7" id="KW-0472">Membrane</keyword>
<gene>
    <name evidence="9" type="ORF">E1263_17385</name>
</gene>
<keyword evidence="3" id="KW-1003">Cell membrane</keyword>
<feature type="transmembrane region" description="Helical" evidence="7">
    <location>
        <begin position="115"/>
        <end position="133"/>
    </location>
</feature>
<dbReference type="PANTHER" id="PTHR43744:SF8">
    <property type="entry name" value="SN-GLYCEROL-3-PHOSPHATE TRANSPORT SYSTEM PERMEASE PROTEIN UGPE"/>
    <property type="match status" value="1"/>
</dbReference>
<dbReference type="GO" id="GO:0055085">
    <property type="term" value="P:transmembrane transport"/>
    <property type="evidence" value="ECO:0007669"/>
    <property type="project" value="InterPro"/>
</dbReference>
<feature type="transmembrane region" description="Helical" evidence="7">
    <location>
        <begin position="145"/>
        <end position="167"/>
    </location>
</feature>
<keyword evidence="5 7" id="KW-1133">Transmembrane helix</keyword>
<dbReference type="AlphaFoldDB" id="A0A4R4ZJC3"/>
<feature type="transmembrane region" description="Helical" evidence="7">
    <location>
        <begin position="246"/>
        <end position="267"/>
    </location>
</feature>
<evidence type="ECO:0000256" key="1">
    <source>
        <dbReference type="ARBA" id="ARBA00004651"/>
    </source>
</evidence>
<name>A0A4R4ZJC3_9ACTN</name>
<dbReference type="PANTHER" id="PTHR43744">
    <property type="entry name" value="ABC TRANSPORTER PERMEASE PROTEIN MG189-RELATED-RELATED"/>
    <property type="match status" value="1"/>
</dbReference>
<dbReference type="OrthoDB" id="5138956at2"/>
<dbReference type="InterPro" id="IPR000515">
    <property type="entry name" value="MetI-like"/>
</dbReference>
<evidence type="ECO:0000313" key="9">
    <source>
        <dbReference type="EMBL" id="TDD58848.1"/>
    </source>
</evidence>
<evidence type="ECO:0000256" key="6">
    <source>
        <dbReference type="ARBA" id="ARBA00023136"/>
    </source>
</evidence>
<evidence type="ECO:0000256" key="2">
    <source>
        <dbReference type="ARBA" id="ARBA00022448"/>
    </source>
</evidence>
<evidence type="ECO:0000259" key="8">
    <source>
        <dbReference type="PROSITE" id="PS50928"/>
    </source>
</evidence>
<dbReference type="Proteomes" id="UP000295124">
    <property type="component" value="Unassembled WGS sequence"/>
</dbReference>
<reference evidence="9 10" key="1">
    <citation type="submission" date="2019-03" db="EMBL/GenBank/DDBJ databases">
        <title>Draft genome sequences of novel Actinobacteria.</title>
        <authorList>
            <person name="Sahin N."/>
            <person name="Ay H."/>
            <person name="Saygin H."/>
        </authorList>
    </citation>
    <scope>NUCLEOTIDE SEQUENCE [LARGE SCALE GENOMIC DNA]</scope>
    <source>
        <strain evidence="9 10">JCM 13523</strain>
    </source>
</reference>
<protein>
    <submittedName>
        <fullName evidence="9">Carbohydrate ABC transporter permease</fullName>
    </submittedName>
</protein>